<feature type="non-terminal residue" evidence="8">
    <location>
        <position position="1"/>
    </location>
</feature>
<dbReference type="GO" id="GO:0005634">
    <property type="term" value="C:nucleus"/>
    <property type="evidence" value="ECO:0007669"/>
    <property type="project" value="UniProtKB-SubCell"/>
</dbReference>
<keyword evidence="5" id="KW-0539">Nucleus</keyword>
<evidence type="ECO:0000313" key="8">
    <source>
        <dbReference type="EMBL" id="CAE7154174.1"/>
    </source>
</evidence>
<name>A0A8H3E318_9AGAM</name>
<proteinExistence type="predicted"/>
<feature type="region of interest" description="Disordered" evidence="6">
    <location>
        <begin position="93"/>
        <end position="227"/>
    </location>
</feature>
<evidence type="ECO:0000256" key="1">
    <source>
        <dbReference type="ARBA" id="ARBA00004123"/>
    </source>
</evidence>
<dbReference type="Pfam" id="PF00645">
    <property type="entry name" value="zf-PARP"/>
    <property type="match status" value="1"/>
</dbReference>
<dbReference type="SUPFAM" id="SSF57716">
    <property type="entry name" value="Glucocorticoid receptor-like (DNA-binding domain)"/>
    <property type="match status" value="1"/>
</dbReference>
<evidence type="ECO:0000256" key="3">
    <source>
        <dbReference type="ARBA" id="ARBA00022771"/>
    </source>
</evidence>
<dbReference type="GO" id="GO:0008270">
    <property type="term" value="F:zinc ion binding"/>
    <property type="evidence" value="ECO:0007669"/>
    <property type="project" value="UniProtKB-KW"/>
</dbReference>
<evidence type="ECO:0000259" key="7">
    <source>
        <dbReference type="PROSITE" id="PS50064"/>
    </source>
</evidence>
<comment type="subcellular location">
    <subcellularLocation>
        <location evidence="1">Nucleus</location>
    </subcellularLocation>
</comment>
<dbReference type="Proteomes" id="UP000663827">
    <property type="component" value="Unassembled WGS sequence"/>
</dbReference>
<keyword evidence="4" id="KW-0862">Zinc</keyword>
<evidence type="ECO:0000256" key="5">
    <source>
        <dbReference type="ARBA" id="ARBA00023242"/>
    </source>
</evidence>
<accession>A0A8H3E318</accession>
<dbReference type="PROSITE" id="PS50064">
    <property type="entry name" value="ZF_PARP_2"/>
    <property type="match status" value="1"/>
</dbReference>
<dbReference type="EMBL" id="CAJNJQ010001902">
    <property type="protein sequence ID" value="CAE7154174.1"/>
    <property type="molecule type" value="Genomic_DNA"/>
</dbReference>
<dbReference type="AlphaFoldDB" id="A0A8H3E318"/>
<dbReference type="InterPro" id="IPR036957">
    <property type="entry name" value="Znf_PARP_sf"/>
</dbReference>
<keyword evidence="2" id="KW-0479">Metal-binding</keyword>
<evidence type="ECO:0000313" key="9">
    <source>
        <dbReference type="Proteomes" id="UP000663827"/>
    </source>
</evidence>
<gene>
    <name evidence="8" type="ORF">RDB_LOCUS91969</name>
</gene>
<feature type="compositionally biased region" description="Basic residues" evidence="6">
    <location>
        <begin position="210"/>
        <end position="227"/>
    </location>
</feature>
<evidence type="ECO:0000256" key="4">
    <source>
        <dbReference type="ARBA" id="ARBA00022833"/>
    </source>
</evidence>
<keyword evidence="3" id="KW-0863">Zinc-finger</keyword>
<evidence type="ECO:0000256" key="2">
    <source>
        <dbReference type="ARBA" id="ARBA00022723"/>
    </source>
</evidence>
<feature type="domain" description="PARP-type" evidence="7">
    <location>
        <begin position="13"/>
        <end position="98"/>
    </location>
</feature>
<dbReference type="SMART" id="SM01336">
    <property type="entry name" value="zf-PARP"/>
    <property type="match status" value="1"/>
</dbReference>
<protein>
    <recommendedName>
        <fullName evidence="7">PARP-type domain-containing protein</fullName>
    </recommendedName>
</protein>
<feature type="compositionally biased region" description="Basic and acidic residues" evidence="6">
    <location>
        <begin position="93"/>
        <end position="106"/>
    </location>
</feature>
<dbReference type="GO" id="GO:0003677">
    <property type="term" value="F:DNA binding"/>
    <property type="evidence" value="ECO:0007669"/>
    <property type="project" value="InterPro"/>
</dbReference>
<dbReference type="Gene3D" id="3.30.1740.10">
    <property type="entry name" value="Zinc finger, PARP-type"/>
    <property type="match status" value="1"/>
</dbReference>
<dbReference type="InterPro" id="IPR001510">
    <property type="entry name" value="Znf_PARP"/>
</dbReference>
<organism evidence="8 9">
    <name type="scientific">Rhizoctonia solani</name>
    <dbReference type="NCBI Taxonomy" id="456999"/>
    <lineage>
        <taxon>Eukaryota</taxon>
        <taxon>Fungi</taxon>
        <taxon>Dikarya</taxon>
        <taxon>Basidiomycota</taxon>
        <taxon>Agaricomycotina</taxon>
        <taxon>Agaricomycetes</taxon>
        <taxon>Cantharellales</taxon>
        <taxon>Ceratobasidiaceae</taxon>
        <taxon>Rhizoctonia</taxon>
    </lineage>
</organism>
<evidence type="ECO:0000256" key="6">
    <source>
        <dbReference type="SAM" id="MobiDB-lite"/>
    </source>
</evidence>
<reference evidence="8" key="1">
    <citation type="submission" date="2021-01" db="EMBL/GenBank/DDBJ databases">
        <authorList>
            <person name="Kaushik A."/>
        </authorList>
    </citation>
    <scope>NUCLEOTIDE SEQUENCE</scope>
    <source>
        <strain evidence="8">AG5</strain>
    </source>
</reference>
<comment type="caution">
    <text evidence="8">The sequence shown here is derived from an EMBL/GenBank/DDBJ whole genome shotgun (WGS) entry which is preliminary data.</text>
</comment>
<sequence>MSDDEGSKKQTGYRLEYAPSNRAKCSGPKPCSGSPITKGELRLGTLIEYNGNRSFKWRHWGCTTARILSNFKNQFDDADGLDGFEELNHEDQERVRKAWAEGHVADEDIPATARKDDDEAGGTGSKKKATKRKKDADDANEPEEEDKPKKKRAPAKAKAGDTAAEDEEKPKRKRGPAKKAAANEEAEETEEQPKKRTAAKKTSEPAAKAKPVKKAAAKKGKAKTKTD</sequence>